<comment type="similarity">
    <text evidence="1">Belongs to the chalcone isomerase family.</text>
</comment>
<proteinExistence type="inferred from homology"/>
<sequence>MRNNLLFFSNYDFDGGSQFIWPLEPQLPHGFGVHLWSQVGSFIENSLHHSSHLHILGSSAIHEAFSCMSKLAGAMIFWFSTGSNSNFLQKASGNTRSSKPTRGQSFRHVKQISSCGQDLAGMDFHSGARPECGAAMFFGKLASSSVRRLWKEFEQLHSFPFLSLSAALVPPFDNISRKMLAASLESTDERILGSVEQAPCRDDPRGCSGLCLSDISWRIDAIEPRTGIKFPTVLDGEDHSSVTPEVLVGTGSRSMRVVKVKSLKVYAFGLYIHPYSLCEKLGRKYASVPDDELMNCPDFYDDLLRENIHMTVRLVVNCNGVKVSTVRDAFEKSLRARLQKVNPNTDYHCLSAFRSYFTQDIPLPVGTTIDFRQTTDGQLITEIGGQQMGMVHSKDLCRAFFDMYIGDIPVSPQAKHEIARNVGSIMKRC</sequence>
<dbReference type="AlphaFoldDB" id="A0AAV9AG50"/>
<gene>
    <name evidence="4" type="ORF">QJS04_geneDACA013493</name>
</gene>
<dbReference type="GO" id="GO:0016872">
    <property type="term" value="F:intramolecular lyase activity"/>
    <property type="evidence" value="ECO:0007669"/>
    <property type="project" value="InterPro"/>
</dbReference>
<evidence type="ECO:0000259" key="3">
    <source>
        <dbReference type="Pfam" id="PF16035"/>
    </source>
</evidence>
<evidence type="ECO:0000256" key="1">
    <source>
        <dbReference type="ARBA" id="ARBA00007166"/>
    </source>
</evidence>
<dbReference type="GO" id="GO:0009570">
    <property type="term" value="C:chloroplast stroma"/>
    <property type="evidence" value="ECO:0007669"/>
    <property type="project" value="TreeGrafter"/>
</dbReference>
<accession>A0AAV9AG50</accession>
<organism evidence="4 5">
    <name type="scientific">Acorus gramineus</name>
    <name type="common">Dwarf sweet flag</name>
    <dbReference type="NCBI Taxonomy" id="55184"/>
    <lineage>
        <taxon>Eukaryota</taxon>
        <taxon>Viridiplantae</taxon>
        <taxon>Streptophyta</taxon>
        <taxon>Embryophyta</taxon>
        <taxon>Tracheophyta</taxon>
        <taxon>Spermatophyta</taxon>
        <taxon>Magnoliopsida</taxon>
        <taxon>Liliopsida</taxon>
        <taxon>Acoraceae</taxon>
        <taxon>Acorus</taxon>
    </lineage>
</organism>
<dbReference type="Gene3D" id="1.10.890.20">
    <property type="match status" value="1"/>
</dbReference>
<dbReference type="EMBL" id="JAUJYN010000009">
    <property type="protein sequence ID" value="KAK1263133.1"/>
    <property type="molecule type" value="Genomic_DNA"/>
</dbReference>
<dbReference type="Proteomes" id="UP001179952">
    <property type="component" value="Unassembled WGS sequence"/>
</dbReference>
<dbReference type="PANTHER" id="PTHR47284">
    <property type="entry name" value="FATTY-ACID-BINDING PROTEIN 2"/>
    <property type="match status" value="1"/>
</dbReference>
<name>A0AAV9AG50_ACOGR</name>
<dbReference type="InterPro" id="IPR016087">
    <property type="entry name" value="Chalcone_isomerase"/>
</dbReference>
<dbReference type="Pfam" id="PF16035">
    <property type="entry name" value="Chalcone_2"/>
    <property type="match status" value="1"/>
</dbReference>
<evidence type="ECO:0000256" key="2">
    <source>
        <dbReference type="ARBA" id="ARBA00024426"/>
    </source>
</evidence>
<dbReference type="SUPFAM" id="SSF54626">
    <property type="entry name" value="Chalcone isomerase"/>
    <property type="match status" value="1"/>
</dbReference>
<dbReference type="GO" id="GO:0005504">
    <property type="term" value="F:fatty acid binding"/>
    <property type="evidence" value="ECO:0007669"/>
    <property type="project" value="TreeGrafter"/>
</dbReference>
<reference evidence="4" key="2">
    <citation type="submission" date="2023-06" db="EMBL/GenBank/DDBJ databases">
        <authorList>
            <person name="Ma L."/>
            <person name="Liu K.-W."/>
            <person name="Li Z."/>
            <person name="Hsiao Y.-Y."/>
            <person name="Qi Y."/>
            <person name="Fu T."/>
            <person name="Tang G."/>
            <person name="Zhang D."/>
            <person name="Sun W.-H."/>
            <person name="Liu D.-K."/>
            <person name="Li Y."/>
            <person name="Chen G.-Z."/>
            <person name="Liu X.-D."/>
            <person name="Liao X.-Y."/>
            <person name="Jiang Y.-T."/>
            <person name="Yu X."/>
            <person name="Hao Y."/>
            <person name="Huang J."/>
            <person name="Zhao X.-W."/>
            <person name="Ke S."/>
            <person name="Chen Y.-Y."/>
            <person name="Wu W.-L."/>
            <person name="Hsu J.-L."/>
            <person name="Lin Y.-F."/>
            <person name="Huang M.-D."/>
            <person name="Li C.-Y."/>
            <person name="Huang L."/>
            <person name="Wang Z.-W."/>
            <person name="Zhao X."/>
            <person name="Zhong W.-Y."/>
            <person name="Peng D.-H."/>
            <person name="Ahmad S."/>
            <person name="Lan S."/>
            <person name="Zhang J.-S."/>
            <person name="Tsai W.-C."/>
            <person name="Van De Peer Y."/>
            <person name="Liu Z.-J."/>
        </authorList>
    </citation>
    <scope>NUCLEOTIDE SEQUENCE</scope>
    <source>
        <strain evidence="4">SCP</strain>
        <tissue evidence="4">Leaves</tissue>
    </source>
</reference>
<comment type="caution">
    <text evidence="4">The sequence shown here is derived from an EMBL/GenBank/DDBJ whole genome shotgun (WGS) entry which is preliminary data.</text>
</comment>
<protein>
    <recommendedName>
        <fullName evidence="2">Chalcone--flavanone isomerase</fullName>
    </recommendedName>
</protein>
<dbReference type="Gene3D" id="3.50.70.10">
    <property type="match status" value="1"/>
</dbReference>
<feature type="domain" description="Chalcone isomerase" evidence="3">
    <location>
        <begin position="246"/>
        <end position="419"/>
    </location>
</feature>
<evidence type="ECO:0000313" key="5">
    <source>
        <dbReference type="Proteomes" id="UP001179952"/>
    </source>
</evidence>
<dbReference type="PANTHER" id="PTHR47284:SF3">
    <property type="entry name" value="FATTY-ACID-BINDING PROTEIN 2"/>
    <property type="match status" value="1"/>
</dbReference>
<dbReference type="InterPro" id="IPR036298">
    <property type="entry name" value="Chalcone_isomerase_sf"/>
</dbReference>
<evidence type="ECO:0000313" key="4">
    <source>
        <dbReference type="EMBL" id="KAK1263133.1"/>
    </source>
</evidence>
<reference evidence="4" key="1">
    <citation type="journal article" date="2023" name="Nat. Commun.">
        <title>Diploid and tetraploid genomes of Acorus and the evolution of monocots.</title>
        <authorList>
            <person name="Ma L."/>
            <person name="Liu K.W."/>
            <person name="Li Z."/>
            <person name="Hsiao Y.Y."/>
            <person name="Qi Y."/>
            <person name="Fu T."/>
            <person name="Tang G.D."/>
            <person name="Zhang D."/>
            <person name="Sun W.H."/>
            <person name="Liu D.K."/>
            <person name="Li Y."/>
            <person name="Chen G.Z."/>
            <person name="Liu X.D."/>
            <person name="Liao X.Y."/>
            <person name="Jiang Y.T."/>
            <person name="Yu X."/>
            <person name="Hao Y."/>
            <person name="Huang J."/>
            <person name="Zhao X.W."/>
            <person name="Ke S."/>
            <person name="Chen Y.Y."/>
            <person name="Wu W.L."/>
            <person name="Hsu J.L."/>
            <person name="Lin Y.F."/>
            <person name="Huang M.D."/>
            <person name="Li C.Y."/>
            <person name="Huang L."/>
            <person name="Wang Z.W."/>
            <person name="Zhao X."/>
            <person name="Zhong W.Y."/>
            <person name="Peng D.H."/>
            <person name="Ahmad S."/>
            <person name="Lan S."/>
            <person name="Zhang J.S."/>
            <person name="Tsai W.C."/>
            <person name="Van de Peer Y."/>
            <person name="Liu Z.J."/>
        </authorList>
    </citation>
    <scope>NUCLEOTIDE SEQUENCE</scope>
    <source>
        <strain evidence="4">SCP</strain>
    </source>
</reference>
<dbReference type="InterPro" id="IPR016089">
    <property type="entry name" value="Chalcone_isomerase_bundle_sf"/>
</dbReference>
<keyword evidence="5" id="KW-1185">Reference proteome</keyword>
<dbReference type="InterPro" id="IPR016088">
    <property type="entry name" value="Chalcone_isomerase_3-sand"/>
</dbReference>